<sequence>MKTGILFLLLFGWIVPSRAQNSGCTDPLSLNYNPQAVTNDGSCSYAKATVKPHFSVGIDAKVLETSGLMMWDGNLWAMNDDTDTNLYRLDTLTGNVVKSYPLPGVTNTDWEELGQDSTYLYVADTGNNGSGSRTDLHFLRINKTSFLAGTPVIDTIHFRYADQTTITPLAPNSTDFDMEAFVVGQDSLYLFSKQWQSQKTRLYAIPKLPGDYVALPKADLDVQGLVTGAAFLEQEKLVVLCGYSRTLQPFVYLLYDYKGQDFFSGNKRKLYLNFGRHQIEGITTLNGLDYYLTNERFMRRPLINSPEQLHKLDLRQYLGDYLKRP</sequence>
<evidence type="ECO:0000313" key="2">
    <source>
        <dbReference type="EMBL" id="AWG27313.1"/>
    </source>
</evidence>
<evidence type="ECO:0008006" key="4">
    <source>
        <dbReference type="Google" id="ProtNLM"/>
    </source>
</evidence>
<feature type="signal peptide" evidence="1">
    <location>
        <begin position="1"/>
        <end position="19"/>
    </location>
</feature>
<evidence type="ECO:0000313" key="3">
    <source>
        <dbReference type="Proteomes" id="UP000244677"/>
    </source>
</evidence>
<dbReference type="AlphaFoldDB" id="A0A2S1LU87"/>
<dbReference type="Proteomes" id="UP000244677">
    <property type="component" value="Chromosome"/>
</dbReference>
<keyword evidence="1" id="KW-0732">Signal</keyword>
<dbReference type="SUPFAM" id="SSF50969">
    <property type="entry name" value="YVTN repeat-like/Quinoprotein amine dehydrogenase"/>
    <property type="match status" value="1"/>
</dbReference>
<name>A0A2S1LU87_9FLAO</name>
<proteinExistence type="predicted"/>
<dbReference type="InterPro" id="IPR011044">
    <property type="entry name" value="Quino_amine_DH_bsu"/>
</dbReference>
<organism evidence="2 3">
    <name type="scientific">Flavobacterium kingsejongi</name>
    <dbReference type="NCBI Taxonomy" id="1678728"/>
    <lineage>
        <taxon>Bacteria</taxon>
        <taxon>Pseudomonadati</taxon>
        <taxon>Bacteroidota</taxon>
        <taxon>Flavobacteriia</taxon>
        <taxon>Flavobacteriales</taxon>
        <taxon>Flavobacteriaceae</taxon>
        <taxon>Flavobacterium</taxon>
    </lineage>
</organism>
<accession>A0A2S1LU87</accession>
<dbReference type="KEGG" id="fki:FK004_10430"/>
<keyword evidence="3" id="KW-1185">Reference proteome</keyword>
<protein>
    <recommendedName>
        <fullName evidence="4">T9SS C-terminal target domain-containing protein</fullName>
    </recommendedName>
</protein>
<evidence type="ECO:0000256" key="1">
    <source>
        <dbReference type="SAM" id="SignalP"/>
    </source>
</evidence>
<feature type="chain" id="PRO_5015430038" description="T9SS C-terminal target domain-containing protein" evidence="1">
    <location>
        <begin position="20"/>
        <end position="325"/>
    </location>
</feature>
<gene>
    <name evidence="2" type="ORF">FK004_10430</name>
</gene>
<dbReference type="EMBL" id="CP020919">
    <property type="protein sequence ID" value="AWG27313.1"/>
    <property type="molecule type" value="Genomic_DNA"/>
</dbReference>
<reference evidence="2 3" key="1">
    <citation type="submission" date="2017-04" db="EMBL/GenBank/DDBJ databases">
        <title>Complete genome sequence of Flavobacterium kingsejong AJ004.</title>
        <authorList>
            <person name="Lee P.C."/>
        </authorList>
    </citation>
    <scope>NUCLEOTIDE SEQUENCE [LARGE SCALE GENOMIC DNA]</scope>
    <source>
        <strain evidence="2 3">AJ004</strain>
    </source>
</reference>